<dbReference type="InterPro" id="IPR052970">
    <property type="entry name" value="Inner_ear_hair_cell_LOXHD"/>
</dbReference>
<comment type="caution">
    <text evidence="1">Lacks conserved residue(s) required for the propagation of feature annotation.</text>
</comment>
<proteinExistence type="predicted"/>
<protein>
    <submittedName>
        <fullName evidence="3">Oidioi.mRNA.OKI2018_I69.chr2.g7623.t1.cds</fullName>
    </submittedName>
</protein>
<dbReference type="PANTHER" id="PTHR45901">
    <property type="entry name" value="PROTEIN CBG12474"/>
    <property type="match status" value="1"/>
</dbReference>
<accession>A0ABN7TAC8</accession>
<dbReference type="SMART" id="SM00308">
    <property type="entry name" value="LH2"/>
    <property type="match status" value="1"/>
</dbReference>
<keyword evidence="4" id="KW-1185">Reference proteome</keyword>
<dbReference type="Gene3D" id="2.60.60.20">
    <property type="entry name" value="PLAT/LH2 domain"/>
    <property type="match status" value="1"/>
</dbReference>
<evidence type="ECO:0000256" key="1">
    <source>
        <dbReference type="PROSITE-ProRule" id="PRU00152"/>
    </source>
</evidence>
<dbReference type="Pfam" id="PF01477">
    <property type="entry name" value="PLAT"/>
    <property type="match status" value="1"/>
</dbReference>
<dbReference type="EMBL" id="OU015567">
    <property type="protein sequence ID" value="CAG5113521.1"/>
    <property type="molecule type" value="Genomic_DNA"/>
</dbReference>
<dbReference type="InterPro" id="IPR001024">
    <property type="entry name" value="PLAT/LH2_dom"/>
</dbReference>
<reference evidence="3 4" key="1">
    <citation type="submission" date="2021-04" db="EMBL/GenBank/DDBJ databases">
        <authorList>
            <person name="Bliznina A."/>
        </authorList>
    </citation>
    <scope>NUCLEOTIDE SEQUENCE [LARGE SCALE GENOMIC DNA]</scope>
</reference>
<dbReference type="PANTHER" id="PTHR45901:SF3">
    <property type="entry name" value="LIPOXYGENASE HOMOLOGY DOMAIN-CONTAINING PROTEIN 1"/>
    <property type="match status" value="1"/>
</dbReference>
<dbReference type="InterPro" id="IPR036392">
    <property type="entry name" value="PLAT/LH2_dom_sf"/>
</dbReference>
<dbReference type="Proteomes" id="UP001158576">
    <property type="component" value="Chromosome 2"/>
</dbReference>
<name>A0ABN7TAC8_OIKDI</name>
<dbReference type="PROSITE" id="PS50095">
    <property type="entry name" value="PLAT"/>
    <property type="match status" value="1"/>
</dbReference>
<evidence type="ECO:0000313" key="3">
    <source>
        <dbReference type="EMBL" id="CAG5113521.1"/>
    </source>
</evidence>
<sequence length="127" mass="14500">MSDVESEKVKIQVIVRTKDTDCAGTDANVFVTLKGEQGETGKMELKTSENHLNKFERGQIDVFHHQIAEIGTVTAMRIEHDNKGLGSSWCVDYVEIHFPHRVYHFDVDRWMEKGRVDTTSIDVDYTG</sequence>
<dbReference type="SUPFAM" id="SSF49723">
    <property type="entry name" value="Lipase/lipooxygenase domain (PLAT/LH2 domain)"/>
    <property type="match status" value="1"/>
</dbReference>
<evidence type="ECO:0000259" key="2">
    <source>
        <dbReference type="PROSITE" id="PS50095"/>
    </source>
</evidence>
<evidence type="ECO:0000313" key="4">
    <source>
        <dbReference type="Proteomes" id="UP001158576"/>
    </source>
</evidence>
<feature type="domain" description="PLAT" evidence="2">
    <location>
        <begin position="9"/>
        <end position="125"/>
    </location>
</feature>
<gene>
    <name evidence="3" type="ORF">OKIOD_LOCUS16388</name>
</gene>
<organism evidence="3 4">
    <name type="scientific">Oikopleura dioica</name>
    <name type="common">Tunicate</name>
    <dbReference type="NCBI Taxonomy" id="34765"/>
    <lineage>
        <taxon>Eukaryota</taxon>
        <taxon>Metazoa</taxon>
        <taxon>Chordata</taxon>
        <taxon>Tunicata</taxon>
        <taxon>Appendicularia</taxon>
        <taxon>Copelata</taxon>
        <taxon>Oikopleuridae</taxon>
        <taxon>Oikopleura</taxon>
    </lineage>
</organism>